<dbReference type="Proteomes" id="UP000199161">
    <property type="component" value="Unassembled WGS sequence"/>
</dbReference>
<dbReference type="InterPro" id="IPR050228">
    <property type="entry name" value="Carboxylesterase_BioH"/>
</dbReference>
<organism evidence="2 3">
    <name type="scientific">Natronobacterium haloterrestre</name>
    <name type="common">Halobiforma haloterrestris</name>
    <dbReference type="NCBI Taxonomy" id="148448"/>
    <lineage>
        <taxon>Archaea</taxon>
        <taxon>Methanobacteriati</taxon>
        <taxon>Methanobacteriota</taxon>
        <taxon>Stenosarchaea group</taxon>
        <taxon>Halobacteria</taxon>
        <taxon>Halobacteriales</taxon>
        <taxon>Natrialbaceae</taxon>
        <taxon>Natronobacterium</taxon>
    </lineage>
</organism>
<evidence type="ECO:0000313" key="3">
    <source>
        <dbReference type="Proteomes" id="UP000199161"/>
    </source>
</evidence>
<dbReference type="InterPro" id="IPR000073">
    <property type="entry name" value="AB_hydrolase_1"/>
</dbReference>
<proteinExistence type="predicted"/>
<dbReference type="Pfam" id="PF00561">
    <property type="entry name" value="Abhydrolase_1"/>
    <property type="match status" value="1"/>
</dbReference>
<dbReference type="Gene3D" id="3.40.50.1820">
    <property type="entry name" value="alpha/beta hydrolase"/>
    <property type="match status" value="1"/>
</dbReference>
<protein>
    <submittedName>
        <fullName evidence="2">Pimeloyl-ACP methyl ester carboxylesterase</fullName>
    </submittedName>
</protein>
<evidence type="ECO:0000313" key="2">
    <source>
        <dbReference type="EMBL" id="SFB92730.1"/>
    </source>
</evidence>
<accession>A0A1I1F6G7</accession>
<evidence type="ECO:0000259" key="1">
    <source>
        <dbReference type="Pfam" id="PF00561"/>
    </source>
</evidence>
<dbReference type="InterPro" id="IPR029058">
    <property type="entry name" value="AB_hydrolase_fold"/>
</dbReference>
<reference evidence="3" key="1">
    <citation type="submission" date="2016-10" db="EMBL/GenBank/DDBJ databases">
        <authorList>
            <person name="Varghese N."/>
            <person name="Submissions S."/>
        </authorList>
    </citation>
    <scope>NUCLEOTIDE SEQUENCE [LARGE SCALE GENOMIC DNA]</scope>
    <source>
        <strain evidence="3">DSM 13078</strain>
    </source>
</reference>
<dbReference type="PANTHER" id="PTHR43194:SF2">
    <property type="entry name" value="PEROXISOMAL MEMBRANE PROTEIN LPX1"/>
    <property type="match status" value="1"/>
</dbReference>
<gene>
    <name evidence="2" type="ORF">SAMN05444422_10382</name>
</gene>
<name>A0A1I1F6G7_NATHA</name>
<dbReference type="RefSeq" id="WP_089786584.1">
    <property type="nucleotide sequence ID" value="NZ_FOKW01000003.1"/>
</dbReference>
<dbReference type="PANTHER" id="PTHR43194">
    <property type="entry name" value="HYDROLASE ALPHA/BETA FOLD FAMILY"/>
    <property type="match status" value="1"/>
</dbReference>
<dbReference type="OrthoDB" id="7466at2157"/>
<feature type="domain" description="AB hydrolase-1" evidence="1">
    <location>
        <begin position="32"/>
        <end position="253"/>
    </location>
</feature>
<sequence length="273" mass="30170">MNERLPENWVDDEVRVNGVRLRYLRTGGTGRPLVVAHGFYDDAPSRLPLISTLAAEYDVVAYDVRGHGLSDAPPTGYSVGDRVDDLLGLLEELGLESPVLLGHSTGGNTVMAAGARRPERPHAIVAIDPAGLLDLEPDPAGRERRTRERIEEWHGLSVEELLSVEEGLQDHVSAGNERLARTLARARQRVHPHAAAVTRHGFADPEEIYPEIAAPTLVLRADGDERQRERDRARCARLPNGRLRHVDGAGHTVVRDAREETTRAVLEFLDERS</sequence>
<dbReference type="EMBL" id="FOKW01000003">
    <property type="protein sequence ID" value="SFB92730.1"/>
    <property type="molecule type" value="Genomic_DNA"/>
</dbReference>
<dbReference type="AlphaFoldDB" id="A0A1I1F6G7"/>
<dbReference type="SUPFAM" id="SSF53474">
    <property type="entry name" value="alpha/beta-Hydrolases"/>
    <property type="match status" value="1"/>
</dbReference>
<keyword evidence="3" id="KW-1185">Reference proteome</keyword>
<dbReference type="PRINTS" id="PR00111">
    <property type="entry name" value="ABHYDROLASE"/>
</dbReference>